<dbReference type="PANTHER" id="PTHR11620">
    <property type="entry name" value="60S RIBOSOMAL PROTEIN L23A"/>
    <property type="match status" value="1"/>
</dbReference>
<reference evidence="5 6" key="1">
    <citation type="journal article" date="2015" name="Nature">
        <title>rRNA introns, odd ribosomes, and small enigmatic genomes across a large radiation of phyla.</title>
        <authorList>
            <person name="Brown C.T."/>
            <person name="Hug L.A."/>
            <person name="Thomas B.C."/>
            <person name="Sharon I."/>
            <person name="Castelle C.J."/>
            <person name="Singh A."/>
            <person name="Wilkins M.J."/>
            <person name="Williams K.H."/>
            <person name="Banfield J.F."/>
        </authorList>
    </citation>
    <scope>NUCLEOTIDE SEQUENCE [LARGE SCALE GENOMIC DNA]</scope>
</reference>
<evidence type="ECO:0000256" key="2">
    <source>
        <dbReference type="ARBA" id="ARBA00022980"/>
    </source>
</evidence>
<comment type="caution">
    <text evidence="5">The sequence shown here is derived from an EMBL/GenBank/DDBJ whole genome shotgun (WGS) entry which is preliminary data.</text>
</comment>
<organism evidence="5 6">
    <name type="scientific">Candidatus Roizmanbacteria bacterium GW2011_GWA2_34_18</name>
    <dbReference type="NCBI Taxonomy" id="1618477"/>
    <lineage>
        <taxon>Bacteria</taxon>
        <taxon>Candidatus Roizmaniibacteriota</taxon>
    </lineage>
</organism>
<protein>
    <recommendedName>
        <fullName evidence="4">Large ribosomal subunit protein uL23</fullName>
    </recommendedName>
</protein>
<dbReference type="InterPro" id="IPR012678">
    <property type="entry name" value="Ribosomal_uL23/eL15/eS24_sf"/>
</dbReference>
<keyword evidence="2 4" id="KW-0689">Ribosomal protein</keyword>
<accession>A0A0G0AUM8</accession>
<keyword evidence="4" id="KW-0694">RNA-binding</keyword>
<dbReference type="InterPro" id="IPR013025">
    <property type="entry name" value="Ribosomal_uL23-like"/>
</dbReference>
<dbReference type="GO" id="GO:0006412">
    <property type="term" value="P:translation"/>
    <property type="evidence" value="ECO:0007669"/>
    <property type="project" value="UniProtKB-UniRule"/>
</dbReference>
<gene>
    <name evidence="4" type="primary">rplW</name>
    <name evidence="5" type="ORF">UR54_C0009G0024</name>
</gene>
<comment type="function">
    <text evidence="4">One of the early assembly proteins it binds 23S rRNA. One of the proteins that surrounds the polypeptide exit tunnel on the outside of the ribosome. Forms the main docking site for trigger factor binding to the ribosome.</text>
</comment>
<keyword evidence="3 4" id="KW-0687">Ribonucleoprotein</keyword>
<dbReference type="EMBL" id="LBPP01000009">
    <property type="protein sequence ID" value="KKP60694.1"/>
    <property type="molecule type" value="Genomic_DNA"/>
</dbReference>
<dbReference type="STRING" id="1618477.UR54_C0009G0024"/>
<dbReference type="PATRIC" id="fig|1618477.3.peg.199"/>
<dbReference type="Pfam" id="PF00276">
    <property type="entry name" value="Ribosomal_L23"/>
    <property type="match status" value="1"/>
</dbReference>
<dbReference type="GO" id="GO:0003735">
    <property type="term" value="F:structural constituent of ribosome"/>
    <property type="evidence" value="ECO:0007669"/>
    <property type="project" value="InterPro"/>
</dbReference>
<sequence>MLINKVLIKPILTEKATNLVQSNVYMFEVDKRANKFQIKQALEKLYKVKTGAVKIMIRKGKERKTGKKMRIKKMADRKIAFIRLIEGKIDLFPQK</sequence>
<evidence type="ECO:0000313" key="5">
    <source>
        <dbReference type="EMBL" id="KKP60694.1"/>
    </source>
</evidence>
<comment type="similarity">
    <text evidence="1 4">Belongs to the universal ribosomal protein uL23 family.</text>
</comment>
<dbReference type="SUPFAM" id="SSF54189">
    <property type="entry name" value="Ribosomal proteins S24e, L23 and L15e"/>
    <property type="match status" value="1"/>
</dbReference>
<proteinExistence type="inferred from homology"/>
<dbReference type="Gene3D" id="3.30.70.330">
    <property type="match status" value="1"/>
</dbReference>
<dbReference type="AlphaFoldDB" id="A0A0G0AUM8"/>
<name>A0A0G0AUM8_9BACT</name>
<dbReference type="HAMAP" id="MF_01369_B">
    <property type="entry name" value="Ribosomal_uL23_B"/>
    <property type="match status" value="1"/>
</dbReference>
<dbReference type="GO" id="GO:1990904">
    <property type="term" value="C:ribonucleoprotein complex"/>
    <property type="evidence" value="ECO:0007669"/>
    <property type="project" value="UniProtKB-KW"/>
</dbReference>
<comment type="subunit">
    <text evidence="4">Part of the 50S ribosomal subunit. Contacts protein L29, and trigger factor when it is bound to the ribosome.</text>
</comment>
<dbReference type="Proteomes" id="UP000034688">
    <property type="component" value="Unassembled WGS sequence"/>
</dbReference>
<evidence type="ECO:0000313" key="6">
    <source>
        <dbReference type="Proteomes" id="UP000034688"/>
    </source>
</evidence>
<dbReference type="InterPro" id="IPR012677">
    <property type="entry name" value="Nucleotide-bd_a/b_plait_sf"/>
</dbReference>
<evidence type="ECO:0000256" key="1">
    <source>
        <dbReference type="ARBA" id="ARBA00006700"/>
    </source>
</evidence>
<dbReference type="GO" id="GO:0005840">
    <property type="term" value="C:ribosome"/>
    <property type="evidence" value="ECO:0007669"/>
    <property type="project" value="UniProtKB-KW"/>
</dbReference>
<dbReference type="GO" id="GO:0019843">
    <property type="term" value="F:rRNA binding"/>
    <property type="evidence" value="ECO:0007669"/>
    <property type="project" value="UniProtKB-UniRule"/>
</dbReference>
<evidence type="ECO:0000256" key="4">
    <source>
        <dbReference type="HAMAP-Rule" id="MF_01369"/>
    </source>
</evidence>
<evidence type="ECO:0000256" key="3">
    <source>
        <dbReference type="ARBA" id="ARBA00023274"/>
    </source>
</evidence>
<keyword evidence="4" id="KW-0699">rRNA-binding</keyword>